<dbReference type="InterPro" id="IPR018062">
    <property type="entry name" value="HTH_AraC-typ_CS"/>
</dbReference>
<evidence type="ECO:0000313" key="5">
    <source>
        <dbReference type="EMBL" id="MBN7826594.1"/>
    </source>
</evidence>
<keyword evidence="1" id="KW-0805">Transcription regulation</keyword>
<dbReference type="PROSITE" id="PS00041">
    <property type="entry name" value="HTH_ARAC_FAMILY_1"/>
    <property type="match status" value="1"/>
</dbReference>
<dbReference type="Pfam" id="PF20240">
    <property type="entry name" value="DUF6597"/>
    <property type="match status" value="1"/>
</dbReference>
<organism evidence="5 6">
    <name type="scientific">Bowmanella dokdonensis</name>
    <dbReference type="NCBI Taxonomy" id="751969"/>
    <lineage>
        <taxon>Bacteria</taxon>
        <taxon>Pseudomonadati</taxon>
        <taxon>Pseudomonadota</taxon>
        <taxon>Gammaproteobacteria</taxon>
        <taxon>Alteromonadales</taxon>
        <taxon>Alteromonadaceae</taxon>
        <taxon>Bowmanella</taxon>
    </lineage>
</organism>
<keyword evidence="3" id="KW-0804">Transcription</keyword>
<reference evidence="5" key="1">
    <citation type="submission" date="2021-03" db="EMBL/GenBank/DDBJ databases">
        <title>novel species isolated from a fishpond in China.</title>
        <authorList>
            <person name="Lu H."/>
            <person name="Cai Z."/>
        </authorList>
    </citation>
    <scope>NUCLEOTIDE SEQUENCE</scope>
    <source>
        <strain evidence="5">JCM 30855</strain>
    </source>
</reference>
<dbReference type="InterPro" id="IPR018060">
    <property type="entry name" value="HTH_AraC"/>
</dbReference>
<dbReference type="Proteomes" id="UP000664654">
    <property type="component" value="Unassembled WGS sequence"/>
</dbReference>
<evidence type="ECO:0000313" key="6">
    <source>
        <dbReference type="Proteomes" id="UP000664654"/>
    </source>
</evidence>
<comment type="caution">
    <text evidence="5">The sequence shown here is derived from an EMBL/GenBank/DDBJ whole genome shotgun (WGS) entry which is preliminary data.</text>
</comment>
<dbReference type="RefSeq" id="WP_206574706.1">
    <property type="nucleotide sequence ID" value="NZ_JAFKCV010000009.1"/>
</dbReference>
<dbReference type="InterPro" id="IPR050204">
    <property type="entry name" value="AraC_XylS_family_regulators"/>
</dbReference>
<protein>
    <submittedName>
        <fullName evidence="5">AraC family transcriptional regulator</fullName>
    </submittedName>
</protein>
<keyword evidence="6" id="KW-1185">Reference proteome</keyword>
<proteinExistence type="predicted"/>
<feature type="domain" description="HTH araC/xylS-type" evidence="4">
    <location>
        <begin position="171"/>
        <end position="264"/>
    </location>
</feature>
<evidence type="ECO:0000256" key="2">
    <source>
        <dbReference type="ARBA" id="ARBA00023125"/>
    </source>
</evidence>
<dbReference type="SUPFAM" id="SSF46689">
    <property type="entry name" value="Homeodomain-like"/>
    <property type="match status" value="1"/>
</dbReference>
<dbReference type="GO" id="GO:0043565">
    <property type="term" value="F:sequence-specific DNA binding"/>
    <property type="evidence" value="ECO:0007669"/>
    <property type="project" value="InterPro"/>
</dbReference>
<dbReference type="Pfam" id="PF12833">
    <property type="entry name" value="HTH_18"/>
    <property type="match status" value="1"/>
</dbReference>
<keyword evidence="2" id="KW-0238">DNA-binding</keyword>
<sequence>MSALDHLGFIRYRPSPVLRSYIQCYWRIRRAAPVPGAGAELMHPEGGGGLIFNFGAPLLFNGRLVSTPCLALGPNAKTTRLAFTGAIDALGVRFFPGRAYGLFQRPLVELVDIQHSLDELNIELQGNLLAERLALLVEDKDRVMLLDTVLQQRVLNADSPREGFIAALDWIRRSKGILPVADLSGQLGIGQRQLERLFRHWLGLTPKQYSKLQRVGLTRSLIKSAGPGLSLTDTAYQAGYFDQAHFNHEFKQVTGLTPGQYMRRHTQRTEN</sequence>
<accession>A0A939DPJ2</accession>
<dbReference type="SMART" id="SM00342">
    <property type="entry name" value="HTH_ARAC"/>
    <property type="match status" value="1"/>
</dbReference>
<evidence type="ECO:0000259" key="4">
    <source>
        <dbReference type="PROSITE" id="PS01124"/>
    </source>
</evidence>
<evidence type="ECO:0000256" key="3">
    <source>
        <dbReference type="ARBA" id="ARBA00023163"/>
    </source>
</evidence>
<gene>
    <name evidence="5" type="ORF">J0A66_15270</name>
</gene>
<dbReference type="InterPro" id="IPR046532">
    <property type="entry name" value="DUF6597"/>
</dbReference>
<dbReference type="PANTHER" id="PTHR46796">
    <property type="entry name" value="HTH-TYPE TRANSCRIPTIONAL ACTIVATOR RHAS-RELATED"/>
    <property type="match status" value="1"/>
</dbReference>
<dbReference type="InterPro" id="IPR009057">
    <property type="entry name" value="Homeodomain-like_sf"/>
</dbReference>
<dbReference type="PROSITE" id="PS01124">
    <property type="entry name" value="HTH_ARAC_FAMILY_2"/>
    <property type="match status" value="1"/>
</dbReference>
<name>A0A939DPJ2_9ALTE</name>
<dbReference type="GO" id="GO:0003700">
    <property type="term" value="F:DNA-binding transcription factor activity"/>
    <property type="evidence" value="ECO:0007669"/>
    <property type="project" value="InterPro"/>
</dbReference>
<dbReference type="Gene3D" id="1.10.10.60">
    <property type="entry name" value="Homeodomain-like"/>
    <property type="match status" value="1"/>
</dbReference>
<dbReference type="EMBL" id="JAFKCV010000009">
    <property type="protein sequence ID" value="MBN7826594.1"/>
    <property type="molecule type" value="Genomic_DNA"/>
</dbReference>
<dbReference type="PANTHER" id="PTHR46796:SF13">
    <property type="entry name" value="HTH-TYPE TRANSCRIPTIONAL ACTIVATOR RHAS"/>
    <property type="match status" value="1"/>
</dbReference>
<evidence type="ECO:0000256" key="1">
    <source>
        <dbReference type="ARBA" id="ARBA00023015"/>
    </source>
</evidence>
<dbReference type="AlphaFoldDB" id="A0A939DPJ2"/>